<gene>
    <name evidence="2" type="ORF">G3I18_02220</name>
</gene>
<evidence type="ECO:0000256" key="1">
    <source>
        <dbReference type="SAM" id="MobiDB-lite"/>
    </source>
</evidence>
<sequence length="123" mass="13420">ALTVRAWRLRGAYGRGGRRPDRVAARRRRPALPRPALRERLPRGTWFQRKRGGDSPAPEPVAADEPYLLLDDDGDLDALRTDADPLGLGPRSAATPPLKDLAPPRSPEPANDLPKDTGPRPPA</sequence>
<name>A0A9X5HAR7_9ACTN</name>
<proteinExistence type="predicted"/>
<reference evidence="2 3" key="1">
    <citation type="submission" date="2020-01" db="EMBL/GenBank/DDBJ databases">
        <title>Insect and environment-associated Actinomycetes.</title>
        <authorList>
            <person name="Currrie C."/>
            <person name="Chevrette M."/>
            <person name="Carlson C."/>
            <person name="Stubbendieck R."/>
            <person name="Wendt-Pienkowski E."/>
        </authorList>
    </citation>
    <scope>NUCLEOTIDE SEQUENCE [LARGE SCALE GENOMIC DNA]</scope>
    <source>
        <strain evidence="2 3">SID8189</strain>
    </source>
</reference>
<dbReference type="Proteomes" id="UP000471745">
    <property type="component" value="Unassembled WGS sequence"/>
</dbReference>
<feature type="compositionally biased region" description="Basic and acidic residues" evidence="1">
    <location>
        <begin position="113"/>
        <end position="123"/>
    </location>
</feature>
<accession>A0A9X5HAR7</accession>
<evidence type="ECO:0000313" key="3">
    <source>
        <dbReference type="Proteomes" id="UP000471745"/>
    </source>
</evidence>
<feature type="region of interest" description="Disordered" evidence="1">
    <location>
        <begin position="13"/>
        <end position="123"/>
    </location>
</feature>
<comment type="caution">
    <text evidence="2">The sequence shown here is derived from an EMBL/GenBank/DDBJ whole genome shotgun (WGS) entry which is preliminary data.</text>
</comment>
<dbReference type="AlphaFoldDB" id="A0A9X5HAR7"/>
<keyword evidence="3" id="KW-1185">Reference proteome</keyword>
<dbReference type="EMBL" id="JAAGNA010000073">
    <property type="protein sequence ID" value="NEC47406.1"/>
    <property type="molecule type" value="Genomic_DNA"/>
</dbReference>
<organism evidence="2 3">
    <name type="scientific">Actinospica acidiphila</name>
    <dbReference type="NCBI Taxonomy" id="304899"/>
    <lineage>
        <taxon>Bacteria</taxon>
        <taxon>Bacillati</taxon>
        <taxon>Actinomycetota</taxon>
        <taxon>Actinomycetes</taxon>
        <taxon>Catenulisporales</taxon>
        <taxon>Actinospicaceae</taxon>
        <taxon>Actinospica</taxon>
    </lineage>
</organism>
<evidence type="ECO:0000313" key="2">
    <source>
        <dbReference type="EMBL" id="NEC47406.1"/>
    </source>
</evidence>
<feature type="non-terminal residue" evidence="2">
    <location>
        <position position="1"/>
    </location>
</feature>
<protein>
    <submittedName>
        <fullName evidence="2">Uncharacterized protein</fullName>
    </submittedName>
</protein>